<accession>A0A7X0PAJ7</accession>
<proteinExistence type="predicted"/>
<dbReference type="AlphaFoldDB" id="A0A7X0PAJ7"/>
<evidence type="ECO:0000313" key="2">
    <source>
        <dbReference type="Proteomes" id="UP000575083"/>
    </source>
</evidence>
<sequence>MPITPPTGDASDFDFLMGPWRIRNTRLVRRLAGCTDWETFDATGTARPLSGGIGNCDDFIPEGWNAGYVGMALRLFNPQAQRWSIYWLDNVTGGLDTATGLLQPPVSGGFAGTDRGVFFGQERLDGRPVLVRFEWAKNLAIGTPRWEQAFSDDGGQTWEVNWVMEFSRPAQAG</sequence>
<reference evidence="1 2" key="1">
    <citation type="submission" date="2020-08" db="EMBL/GenBank/DDBJ databases">
        <title>Functional genomics of gut bacteria from endangered species of beetles.</title>
        <authorList>
            <person name="Carlos-Shanley C."/>
        </authorList>
    </citation>
    <scope>NUCLEOTIDE SEQUENCE [LARGE SCALE GENOMIC DNA]</scope>
    <source>
        <strain evidence="1 2">S00198</strain>
    </source>
</reference>
<gene>
    <name evidence="1" type="ORF">HNP48_000773</name>
</gene>
<name>A0A7X0PAJ7_9BURK</name>
<evidence type="ECO:0000313" key="1">
    <source>
        <dbReference type="EMBL" id="MBB6558109.1"/>
    </source>
</evidence>
<dbReference type="EMBL" id="JACHLK010000001">
    <property type="protein sequence ID" value="MBB6558109.1"/>
    <property type="molecule type" value="Genomic_DNA"/>
</dbReference>
<protein>
    <recommendedName>
        <fullName evidence="3">DUF1579 domain-containing protein</fullName>
    </recommendedName>
</protein>
<dbReference type="RefSeq" id="WP_184855504.1">
    <property type="nucleotide sequence ID" value="NZ_JACHLK010000001.1"/>
</dbReference>
<evidence type="ECO:0008006" key="3">
    <source>
        <dbReference type="Google" id="ProtNLM"/>
    </source>
</evidence>
<comment type="caution">
    <text evidence="1">The sequence shown here is derived from an EMBL/GenBank/DDBJ whole genome shotgun (WGS) entry which is preliminary data.</text>
</comment>
<organism evidence="1 2">
    <name type="scientific">Acidovorax soli</name>
    <dbReference type="NCBI Taxonomy" id="592050"/>
    <lineage>
        <taxon>Bacteria</taxon>
        <taxon>Pseudomonadati</taxon>
        <taxon>Pseudomonadota</taxon>
        <taxon>Betaproteobacteria</taxon>
        <taxon>Burkholderiales</taxon>
        <taxon>Comamonadaceae</taxon>
        <taxon>Acidovorax</taxon>
    </lineage>
</organism>
<dbReference type="Proteomes" id="UP000575083">
    <property type="component" value="Unassembled WGS sequence"/>
</dbReference>
<keyword evidence="2" id="KW-1185">Reference proteome</keyword>